<dbReference type="CDD" id="cd07067">
    <property type="entry name" value="HP_PGM_like"/>
    <property type="match status" value="1"/>
</dbReference>
<dbReference type="InterPro" id="IPR050275">
    <property type="entry name" value="PGM_Phosphatase"/>
</dbReference>
<dbReference type="AlphaFoldDB" id="A0A840BSF6"/>
<dbReference type="InterPro" id="IPR029033">
    <property type="entry name" value="His_PPase_superfam"/>
</dbReference>
<gene>
    <name evidence="1" type="ORF">GGR36_003695</name>
</gene>
<evidence type="ECO:0000313" key="2">
    <source>
        <dbReference type="Proteomes" id="UP000561045"/>
    </source>
</evidence>
<dbReference type="EMBL" id="JACIET010000002">
    <property type="protein sequence ID" value="MBB4014349.1"/>
    <property type="molecule type" value="Genomic_DNA"/>
</dbReference>
<keyword evidence="1" id="KW-0378">Hydrolase</keyword>
<proteinExistence type="predicted"/>
<dbReference type="SUPFAM" id="SSF53254">
    <property type="entry name" value="Phosphoglycerate mutase-like"/>
    <property type="match status" value="1"/>
</dbReference>
<dbReference type="InterPro" id="IPR013078">
    <property type="entry name" value="His_Pase_superF_clade-1"/>
</dbReference>
<dbReference type="GO" id="GO:0043755">
    <property type="term" value="F:alpha-ribazole phosphatase activity"/>
    <property type="evidence" value="ECO:0007669"/>
    <property type="project" value="UniProtKB-EC"/>
</dbReference>
<dbReference type="SMART" id="SM00855">
    <property type="entry name" value="PGAM"/>
    <property type="match status" value="1"/>
</dbReference>
<accession>A0A840BSF6</accession>
<dbReference type="EC" id="3.1.3.73" evidence="1"/>
<dbReference type="Pfam" id="PF00300">
    <property type="entry name" value="His_Phos_1"/>
    <property type="match status" value="1"/>
</dbReference>
<sequence>MDLYLIRHPAVAVSPHTCYGATDLPLAGPLAPDVAHLAPLLPADASLFSSPLSRARLLADALGEPELDPRLREIDFGDWEMQPFDAIGRDALDRWASDPLGHRPPGGESAAEMAARAHDFLDDLRRRQLPGPIVIVAHGGPLRAITGHLLGLPPDRWLALDFAHARLSQLTLSPWGATLRRFNL</sequence>
<dbReference type="PANTHER" id="PTHR48100">
    <property type="entry name" value="BROAD-SPECIFICITY PHOSPHATASE YOR283W-RELATED"/>
    <property type="match status" value="1"/>
</dbReference>
<dbReference type="Proteomes" id="UP000561045">
    <property type="component" value="Unassembled WGS sequence"/>
</dbReference>
<dbReference type="RefSeq" id="WP_183636268.1">
    <property type="nucleotide sequence ID" value="NZ_BAABLE010000005.1"/>
</dbReference>
<dbReference type="Gene3D" id="3.40.50.1240">
    <property type="entry name" value="Phosphoglycerate mutase-like"/>
    <property type="match status" value="1"/>
</dbReference>
<reference evidence="1 2" key="1">
    <citation type="submission" date="2020-08" db="EMBL/GenBank/DDBJ databases">
        <title>Genomic Encyclopedia of Type Strains, Phase IV (KMG-IV): sequencing the most valuable type-strain genomes for metagenomic binning, comparative biology and taxonomic classification.</title>
        <authorList>
            <person name="Goeker M."/>
        </authorList>
    </citation>
    <scope>NUCLEOTIDE SEQUENCE [LARGE SCALE GENOMIC DNA]</scope>
    <source>
        <strain evidence="1 2">DSM 106739</strain>
    </source>
</reference>
<comment type="caution">
    <text evidence="1">The sequence shown here is derived from an EMBL/GenBank/DDBJ whole genome shotgun (WGS) entry which is preliminary data.</text>
</comment>
<name>A0A840BSF6_9RHOO</name>
<protein>
    <submittedName>
        <fullName evidence="1">Alpha-ribazole phosphatase</fullName>
        <ecNumber evidence="1">3.1.3.73</ecNumber>
    </submittedName>
</protein>
<keyword evidence="2" id="KW-1185">Reference proteome</keyword>
<dbReference type="GO" id="GO:0005737">
    <property type="term" value="C:cytoplasm"/>
    <property type="evidence" value="ECO:0007669"/>
    <property type="project" value="TreeGrafter"/>
</dbReference>
<organism evidence="1 2">
    <name type="scientific">Niveibacterium umoris</name>
    <dbReference type="NCBI Taxonomy" id="1193620"/>
    <lineage>
        <taxon>Bacteria</taxon>
        <taxon>Pseudomonadati</taxon>
        <taxon>Pseudomonadota</taxon>
        <taxon>Betaproteobacteria</taxon>
        <taxon>Rhodocyclales</taxon>
        <taxon>Rhodocyclaceae</taxon>
        <taxon>Niveibacterium</taxon>
    </lineage>
</organism>
<dbReference type="PANTHER" id="PTHR48100:SF1">
    <property type="entry name" value="HISTIDINE PHOSPHATASE FAMILY PROTEIN-RELATED"/>
    <property type="match status" value="1"/>
</dbReference>
<evidence type="ECO:0000313" key="1">
    <source>
        <dbReference type="EMBL" id="MBB4014349.1"/>
    </source>
</evidence>